<gene>
    <name evidence="2" type="ORF">NPIL_6401</name>
</gene>
<accession>A0A8X6UE65</accession>
<feature type="region of interest" description="Disordered" evidence="1">
    <location>
        <begin position="1"/>
        <end position="206"/>
    </location>
</feature>
<feature type="compositionally biased region" description="Acidic residues" evidence="1">
    <location>
        <begin position="239"/>
        <end position="250"/>
    </location>
</feature>
<comment type="caution">
    <text evidence="2">The sequence shown here is derived from an EMBL/GenBank/DDBJ whole genome shotgun (WGS) entry which is preliminary data.</text>
</comment>
<feature type="region of interest" description="Disordered" evidence="1">
    <location>
        <begin position="239"/>
        <end position="293"/>
    </location>
</feature>
<feature type="compositionally biased region" description="Basic and acidic residues" evidence="1">
    <location>
        <begin position="87"/>
        <end position="109"/>
    </location>
</feature>
<evidence type="ECO:0000313" key="3">
    <source>
        <dbReference type="Proteomes" id="UP000887013"/>
    </source>
</evidence>
<sequence>MEKEVEKKGDKDCHDTEEMEEEVEKESENDSTETEEMEKEVEKKNELLEEGSDDNLPPSSEDFETKTDVEKKLKEKEPEYNGNSECKAQERDSSPSKSKDGNNKADKENIIASDAEISNGNRLPENEASTASKEAASEEDALLAIAEPNSSTDIRSTSEDSTEDDISIIFENGINADPVESSSVVEAKPKDDSRTIPETKPNTDAIDLGAYIGNKDCASEKEEYYEDYYYDFECLSDNVDEESGNEENSTDEACPTSSTNEKKRKRETSSDEDEDAQASAKKVLISSATKLTE</sequence>
<feature type="compositionally biased region" description="Low complexity" evidence="1">
    <location>
        <begin position="142"/>
        <end position="155"/>
    </location>
</feature>
<feature type="compositionally biased region" description="Basic and acidic residues" evidence="1">
    <location>
        <begin position="187"/>
        <end position="197"/>
    </location>
</feature>
<name>A0A8X6UE65_NEPPI</name>
<dbReference type="EMBL" id="BMAW01028089">
    <property type="protein sequence ID" value="GFU05533.1"/>
    <property type="molecule type" value="Genomic_DNA"/>
</dbReference>
<dbReference type="AlphaFoldDB" id="A0A8X6UE65"/>
<dbReference type="Proteomes" id="UP000887013">
    <property type="component" value="Unassembled WGS sequence"/>
</dbReference>
<feature type="compositionally biased region" description="Basic and acidic residues" evidence="1">
    <location>
        <begin position="1"/>
        <end position="16"/>
    </location>
</feature>
<feature type="compositionally biased region" description="Acidic residues" evidence="1">
    <location>
        <begin position="17"/>
        <end position="39"/>
    </location>
</feature>
<keyword evidence="3" id="KW-1185">Reference proteome</keyword>
<evidence type="ECO:0000256" key="1">
    <source>
        <dbReference type="SAM" id="MobiDB-lite"/>
    </source>
</evidence>
<organism evidence="2 3">
    <name type="scientific">Nephila pilipes</name>
    <name type="common">Giant wood spider</name>
    <name type="synonym">Nephila maculata</name>
    <dbReference type="NCBI Taxonomy" id="299642"/>
    <lineage>
        <taxon>Eukaryota</taxon>
        <taxon>Metazoa</taxon>
        <taxon>Ecdysozoa</taxon>
        <taxon>Arthropoda</taxon>
        <taxon>Chelicerata</taxon>
        <taxon>Arachnida</taxon>
        <taxon>Araneae</taxon>
        <taxon>Araneomorphae</taxon>
        <taxon>Entelegynae</taxon>
        <taxon>Araneoidea</taxon>
        <taxon>Nephilidae</taxon>
        <taxon>Nephila</taxon>
    </lineage>
</organism>
<feature type="compositionally biased region" description="Basic and acidic residues" evidence="1">
    <location>
        <begin position="63"/>
        <end position="79"/>
    </location>
</feature>
<evidence type="ECO:0000313" key="2">
    <source>
        <dbReference type="EMBL" id="GFU05533.1"/>
    </source>
</evidence>
<reference evidence="2" key="1">
    <citation type="submission" date="2020-08" db="EMBL/GenBank/DDBJ databases">
        <title>Multicomponent nature underlies the extraordinary mechanical properties of spider dragline silk.</title>
        <authorList>
            <person name="Kono N."/>
            <person name="Nakamura H."/>
            <person name="Mori M."/>
            <person name="Yoshida Y."/>
            <person name="Ohtoshi R."/>
            <person name="Malay A.D."/>
            <person name="Moran D.A.P."/>
            <person name="Tomita M."/>
            <person name="Numata K."/>
            <person name="Arakawa K."/>
        </authorList>
    </citation>
    <scope>NUCLEOTIDE SEQUENCE</scope>
</reference>
<proteinExistence type="predicted"/>
<protein>
    <submittedName>
        <fullName evidence="2">Uncharacterized protein</fullName>
    </submittedName>
</protein>